<keyword evidence="3" id="KW-1185">Reference proteome</keyword>
<protein>
    <submittedName>
        <fullName evidence="2">Uu.00g071720.m01.CDS01</fullName>
    </submittedName>
</protein>
<gene>
    <name evidence="2" type="ORF">KHLLAP_LOCUS12015</name>
</gene>
<evidence type="ECO:0000313" key="3">
    <source>
        <dbReference type="Proteomes" id="UP001295740"/>
    </source>
</evidence>
<organism evidence="2 3">
    <name type="scientific">Anthostomella pinea</name>
    <dbReference type="NCBI Taxonomy" id="933095"/>
    <lineage>
        <taxon>Eukaryota</taxon>
        <taxon>Fungi</taxon>
        <taxon>Dikarya</taxon>
        <taxon>Ascomycota</taxon>
        <taxon>Pezizomycotina</taxon>
        <taxon>Sordariomycetes</taxon>
        <taxon>Xylariomycetidae</taxon>
        <taxon>Xylariales</taxon>
        <taxon>Xylariaceae</taxon>
        <taxon>Anthostomella</taxon>
    </lineage>
</organism>
<proteinExistence type="predicted"/>
<accession>A0AAI8VUX3</accession>
<dbReference type="AlphaFoldDB" id="A0AAI8VUX3"/>
<sequence length="187" mass="19377">MYSLRSIALFVGAFGGLLLGASAAPDQLPREDSGVTTVTAPDGITGSATVDEAKMYKWLKANPIWGDVLPGIDMKSVGVVKIDGGECKGAKLVFPPEAGVDGTLCSEEVGEQAKAAEKRFIPFIGKSKSDEKKAAAAAAEQESCFDKGALKRKAVSCLKKEASLFGVITNAIALITTGPGAIVKFVL</sequence>
<name>A0AAI8VUX3_9PEZI</name>
<reference evidence="2" key="1">
    <citation type="submission" date="2023-10" db="EMBL/GenBank/DDBJ databases">
        <authorList>
            <person name="Hackl T."/>
        </authorList>
    </citation>
    <scope>NUCLEOTIDE SEQUENCE</scope>
</reference>
<feature type="chain" id="PRO_5042524340" evidence="1">
    <location>
        <begin position="24"/>
        <end position="187"/>
    </location>
</feature>
<dbReference type="Proteomes" id="UP001295740">
    <property type="component" value="Unassembled WGS sequence"/>
</dbReference>
<evidence type="ECO:0000313" key="2">
    <source>
        <dbReference type="EMBL" id="CAJ2511547.1"/>
    </source>
</evidence>
<feature type="signal peptide" evidence="1">
    <location>
        <begin position="1"/>
        <end position="23"/>
    </location>
</feature>
<dbReference type="EMBL" id="CAUWAG010000018">
    <property type="protein sequence ID" value="CAJ2511547.1"/>
    <property type="molecule type" value="Genomic_DNA"/>
</dbReference>
<comment type="caution">
    <text evidence="2">The sequence shown here is derived from an EMBL/GenBank/DDBJ whole genome shotgun (WGS) entry which is preliminary data.</text>
</comment>
<keyword evidence="1" id="KW-0732">Signal</keyword>
<evidence type="ECO:0000256" key="1">
    <source>
        <dbReference type="SAM" id="SignalP"/>
    </source>
</evidence>